<accession>A0A1T4KWQ6</accession>
<feature type="transmembrane region" description="Helical" evidence="6">
    <location>
        <begin position="13"/>
        <end position="37"/>
    </location>
</feature>
<comment type="function">
    <text evidence="6">NDH-1 shuttles electrons from NADH, via FMN and iron-sulfur (Fe-S) centers, to quinones in the respiratory chain. The immediate electron acceptor for the enzyme in this species is believed to be ubiquinone. Couples the redox reaction to proton translocation (for every two electrons transferred, four hydrogen ions are translocated across the cytoplasmic membrane), and thus conserves the redox energy in a proton gradient. This subunit may bind ubiquinone.</text>
</comment>
<comment type="similarity">
    <text evidence="6 7">Belongs to the complex I subunit 1 family.</text>
</comment>
<feature type="transmembrane region" description="Helical" evidence="6">
    <location>
        <begin position="162"/>
        <end position="182"/>
    </location>
</feature>
<keyword evidence="6" id="KW-0830">Ubiquinone</keyword>
<keyword evidence="9" id="KW-1185">Reference proteome</keyword>
<comment type="subunit">
    <text evidence="6">NDH-1 is composed of 14 different subunits. Subunits NuoA, H, J, K, L, M, N constitute the membrane sector of the complex.</text>
</comment>
<dbReference type="GO" id="GO:0003954">
    <property type="term" value="F:NADH dehydrogenase activity"/>
    <property type="evidence" value="ECO:0007669"/>
    <property type="project" value="TreeGrafter"/>
</dbReference>
<dbReference type="EMBL" id="FUWJ01000001">
    <property type="protein sequence ID" value="SJZ46859.1"/>
    <property type="molecule type" value="Genomic_DNA"/>
</dbReference>
<feature type="transmembrane region" description="Helical" evidence="6">
    <location>
        <begin position="278"/>
        <end position="300"/>
    </location>
</feature>
<gene>
    <name evidence="6" type="primary">nuoH</name>
    <name evidence="8" type="ORF">SAMN02745126_01206</name>
</gene>
<dbReference type="PROSITE" id="PS00667">
    <property type="entry name" value="COMPLEX1_ND1_1"/>
    <property type="match status" value="1"/>
</dbReference>
<feature type="transmembrane region" description="Helical" evidence="6">
    <location>
        <begin position="243"/>
        <end position="266"/>
    </location>
</feature>
<evidence type="ECO:0000256" key="1">
    <source>
        <dbReference type="ARBA" id="ARBA00004141"/>
    </source>
</evidence>
<feature type="transmembrane region" description="Helical" evidence="6">
    <location>
        <begin position="320"/>
        <end position="342"/>
    </location>
</feature>
<dbReference type="InterPro" id="IPR018086">
    <property type="entry name" value="NADH_UbQ_OxRdtase_su1_CS"/>
</dbReference>
<evidence type="ECO:0000256" key="3">
    <source>
        <dbReference type="ARBA" id="ARBA00022719"/>
    </source>
</evidence>
<dbReference type="GO" id="GO:0009060">
    <property type="term" value="P:aerobic respiration"/>
    <property type="evidence" value="ECO:0007669"/>
    <property type="project" value="TreeGrafter"/>
</dbReference>
<keyword evidence="2 6" id="KW-0812">Transmembrane</keyword>
<feature type="transmembrane region" description="Helical" evidence="6">
    <location>
        <begin position="87"/>
        <end position="109"/>
    </location>
</feature>
<dbReference type="NCBIfam" id="NF004745">
    <property type="entry name" value="PRK06076.1-6"/>
    <property type="match status" value="1"/>
</dbReference>
<dbReference type="PANTHER" id="PTHR11432">
    <property type="entry name" value="NADH DEHYDROGENASE SUBUNIT 1"/>
    <property type="match status" value="1"/>
</dbReference>
<protein>
    <recommendedName>
        <fullName evidence="6">NADH-quinone oxidoreductase subunit H</fullName>
        <ecNumber evidence="6">7.1.1.-</ecNumber>
    </recommendedName>
    <alternativeName>
        <fullName evidence="6">NADH dehydrogenase I subunit H</fullName>
    </alternativeName>
    <alternativeName>
        <fullName evidence="6">NDH-1 subunit H</fullName>
    </alternativeName>
</protein>
<feature type="transmembrane region" description="Helical" evidence="6">
    <location>
        <begin position="194"/>
        <end position="214"/>
    </location>
</feature>
<evidence type="ECO:0000256" key="4">
    <source>
        <dbReference type="ARBA" id="ARBA00022989"/>
    </source>
</evidence>
<dbReference type="HAMAP" id="MF_01350">
    <property type="entry name" value="NDH1_NuoH"/>
    <property type="match status" value="1"/>
</dbReference>
<keyword evidence="3 6" id="KW-0874">Quinone</keyword>
<dbReference type="EC" id="7.1.1.-" evidence="6"/>
<dbReference type="GO" id="GO:0005886">
    <property type="term" value="C:plasma membrane"/>
    <property type="evidence" value="ECO:0007669"/>
    <property type="project" value="UniProtKB-SubCell"/>
</dbReference>
<dbReference type="Proteomes" id="UP000190092">
    <property type="component" value="Unassembled WGS sequence"/>
</dbReference>
<keyword evidence="6" id="KW-1278">Translocase</keyword>
<comment type="catalytic activity">
    <reaction evidence="6">
        <text>a quinone + NADH + 5 H(+)(in) = a quinol + NAD(+) + 4 H(+)(out)</text>
        <dbReference type="Rhea" id="RHEA:57888"/>
        <dbReference type="ChEBI" id="CHEBI:15378"/>
        <dbReference type="ChEBI" id="CHEBI:24646"/>
        <dbReference type="ChEBI" id="CHEBI:57540"/>
        <dbReference type="ChEBI" id="CHEBI:57945"/>
        <dbReference type="ChEBI" id="CHEBI:132124"/>
    </reaction>
</comment>
<keyword evidence="4 6" id="KW-1133">Transmembrane helix</keyword>
<comment type="subcellular location">
    <subcellularLocation>
        <location evidence="6 7">Cell membrane</location>
        <topology evidence="6 7">Multi-pass membrane protein</topology>
    </subcellularLocation>
    <subcellularLocation>
        <location evidence="1">Membrane</location>
        <topology evidence="1">Multi-pass membrane protein</topology>
    </subcellularLocation>
</comment>
<reference evidence="9" key="1">
    <citation type="submission" date="2017-02" db="EMBL/GenBank/DDBJ databases">
        <authorList>
            <person name="Varghese N."/>
            <person name="Submissions S."/>
        </authorList>
    </citation>
    <scope>NUCLEOTIDE SEQUENCE [LARGE SCALE GENOMIC DNA]</scope>
    <source>
        <strain evidence="9">ATCC 27094</strain>
    </source>
</reference>
<keyword evidence="5 6" id="KW-0472">Membrane</keyword>
<dbReference type="STRING" id="225324.SAMN02745126_01206"/>
<evidence type="ECO:0000256" key="2">
    <source>
        <dbReference type="ARBA" id="ARBA00022692"/>
    </source>
</evidence>
<sequence>MYADLIHFFTTHWLGQAIVILAECLAVTVPLLVAVAYMTYADRKIWASIQLRRGPNVVGPFGLLQPFADGLKLLLKETIVPSSANTVLFLIAPMITFMTALISWAVVPFSDGWVIANINVGILYLFAISSLGVYGIIIAGWASNSKYAFLGALRSAAQMVSYEVSIGFVLVTVLLCVGSLNLSKVVLAQAGWFWNWYWLPLLPMFVIFFISALAETNRTPFDLPMSEAELVQGFQTEYSSMPFALFFLGEYANMILLSAMGSVLFLGGWMSPIPYAPFTYIPGVVWFALKIASLLFVFSWTKGTLPRYRYDQLMRLGWKVFLPISLGWLVLTAAVLQFGGLVPGK</sequence>
<evidence type="ECO:0000313" key="9">
    <source>
        <dbReference type="Proteomes" id="UP000190092"/>
    </source>
</evidence>
<organism evidence="8 9">
    <name type="scientific">Enhydrobacter aerosaccus</name>
    <dbReference type="NCBI Taxonomy" id="225324"/>
    <lineage>
        <taxon>Bacteria</taxon>
        <taxon>Pseudomonadati</taxon>
        <taxon>Pseudomonadota</taxon>
        <taxon>Alphaproteobacteria</taxon>
        <taxon>Hyphomicrobiales</taxon>
        <taxon>Enhydrobacter</taxon>
    </lineage>
</organism>
<keyword evidence="6" id="KW-1003">Cell membrane</keyword>
<dbReference type="PANTHER" id="PTHR11432:SF3">
    <property type="entry name" value="NADH-UBIQUINONE OXIDOREDUCTASE CHAIN 1"/>
    <property type="match status" value="1"/>
</dbReference>
<evidence type="ECO:0000256" key="5">
    <source>
        <dbReference type="ARBA" id="ARBA00023136"/>
    </source>
</evidence>
<evidence type="ECO:0000256" key="6">
    <source>
        <dbReference type="HAMAP-Rule" id="MF_01350"/>
    </source>
</evidence>
<proteinExistence type="inferred from homology"/>
<dbReference type="AlphaFoldDB" id="A0A1T4KWQ6"/>
<keyword evidence="6 7" id="KW-0520">NAD</keyword>
<feature type="transmembrane region" description="Helical" evidence="6">
    <location>
        <begin position="121"/>
        <end position="142"/>
    </location>
</feature>
<dbReference type="NCBIfam" id="NF004741">
    <property type="entry name" value="PRK06076.1-2"/>
    <property type="match status" value="1"/>
</dbReference>
<evidence type="ECO:0000256" key="7">
    <source>
        <dbReference type="RuleBase" id="RU000471"/>
    </source>
</evidence>
<name>A0A1T4KWQ6_9HYPH</name>
<dbReference type="GO" id="GO:0048038">
    <property type="term" value="F:quinone binding"/>
    <property type="evidence" value="ECO:0007669"/>
    <property type="project" value="UniProtKB-KW"/>
</dbReference>
<evidence type="ECO:0000313" key="8">
    <source>
        <dbReference type="EMBL" id="SJZ46859.1"/>
    </source>
</evidence>
<dbReference type="Pfam" id="PF00146">
    <property type="entry name" value="NADHdh"/>
    <property type="match status" value="1"/>
</dbReference>
<dbReference type="InterPro" id="IPR001694">
    <property type="entry name" value="NADH_UbQ_OxRdtase_su1/FPO"/>
</dbReference>
<dbReference type="OrthoDB" id="9803734at2"/>
<dbReference type="GO" id="GO:0016655">
    <property type="term" value="F:oxidoreductase activity, acting on NAD(P)H, quinone or similar compound as acceptor"/>
    <property type="evidence" value="ECO:0007669"/>
    <property type="project" value="UniProtKB-UniRule"/>
</dbReference>